<dbReference type="Proteomes" id="UP001156881">
    <property type="component" value="Unassembled WGS sequence"/>
</dbReference>
<name>A0A7W6AC63_9HYPH</name>
<feature type="signal peptide" evidence="1">
    <location>
        <begin position="1"/>
        <end position="21"/>
    </location>
</feature>
<proteinExistence type="predicted"/>
<dbReference type="EMBL" id="JACIDN010000001">
    <property type="protein sequence ID" value="MBB3900533.1"/>
    <property type="molecule type" value="Genomic_DNA"/>
</dbReference>
<comment type="caution">
    <text evidence="3">The sequence shown here is derived from an EMBL/GenBank/DDBJ whole genome shotgun (WGS) entry which is preliminary data.</text>
</comment>
<keyword evidence="5" id="KW-1185">Reference proteome</keyword>
<evidence type="ECO:0000313" key="3">
    <source>
        <dbReference type="EMBL" id="MBB3900533.1"/>
    </source>
</evidence>
<reference evidence="3 4" key="3">
    <citation type="submission" date="2020-08" db="EMBL/GenBank/DDBJ databases">
        <title>Genomic Encyclopedia of Type Strains, Phase IV (KMG-IV): sequencing the most valuable type-strain genomes for metagenomic binning, comparative biology and taxonomic classification.</title>
        <authorList>
            <person name="Goeker M."/>
        </authorList>
    </citation>
    <scope>NUCLEOTIDE SEQUENCE [LARGE SCALE GENOMIC DNA]</scope>
    <source>
        <strain evidence="3 4">DSM 24105</strain>
    </source>
</reference>
<reference evidence="2" key="4">
    <citation type="submission" date="2023-01" db="EMBL/GenBank/DDBJ databases">
        <title>Draft genome sequence of Methylobacterium brachythecii strain NBRC 107710.</title>
        <authorList>
            <person name="Sun Q."/>
            <person name="Mori K."/>
        </authorList>
    </citation>
    <scope>NUCLEOTIDE SEQUENCE</scope>
    <source>
        <strain evidence="2">NBRC 107710</strain>
    </source>
</reference>
<organism evidence="3 4">
    <name type="scientific">Methylobacterium brachythecii</name>
    <dbReference type="NCBI Taxonomy" id="1176177"/>
    <lineage>
        <taxon>Bacteria</taxon>
        <taxon>Pseudomonadati</taxon>
        <taxon>Pseudomonadota</taxon>
        <taxon>Alphaproteobacteria</taxon>
        <taxon>Hyphomicrobiales</taxon>
        <taxon>Methylobacteriaceae</taxon>
        <taxon>Methylobacterium</taxon>
    </lineage>
</organism>
<dbReference type="Proteomes" id="UP000517759">
    <property type="component" value="Unassembled WGS sequence"/>
</dbReference>
<dbReference type="AlphaFoldDB" id="A0A7W6AC63"/>
<evidence type="ECO:0000313" key="4">
    <source>
        <dbReference type="Proteomes" id="UP000517759"/>
    </source>
</evidence>
<evidence type="ECO:0000313" key="5">
    <source>
        <dbReference type="Proteomes" id="UP001156881"/>
    </source>
</evidence>
<evidence type="ECO:0000256" key="1">
    <source>
        <dbReference type="SAM" id="SignalP"/>
    </source>
</evidence>
<feature type="chain" id="PRO_5031299216" evidence="1">
    <location>
        <begin position="22"/>
        <end position="102"/>
    </location>
</feature>
<keyword evidence="1" id="KW-0732">Signal</keyword>
<dbReference type="EMBL" id="BSPG01000005">
    <property type="protein sequence ID" value="GLS43410.1"/>
    <property type="molecule type" value="Genomic_DNA"/>
</dbReference>
<reference evidence="2" key="1">
    <citation type="journal article" date="2014" name="Int. J. Syst. Evol. Microbiol.">
        <title>Complete genome of a new Firmicutes species belonging to the dominant human colonic microbiota ('Ruminococcus bicirculans') reveals two chromosomes and a selective capacity to utilize plant glucans.</title>
        <authorList>
            <consortium name="NISC Comparative Sequencing Program"/>
            <person name="Wegmann U."/>
            <person name="Louis P."/>
            <person name="Goesmann A."/>
            <person name="Henrissat B."/>
            <person name="Duncan S.H."/>
            <person name="Flint H.J."/>
        </authorList>
    </citation>
    <scope>NUCLEOTIDE SEQUENCE</scope>
    <source>
        <strain evidence="2">NBRC 107710</strain>
    </source>
</reference>
<accession>A0A7W6AC63</accession>
<reference evidence="5" key="2">
    <citation type="journal article" date="2019" name="Int. J. Syst. Evol. Microbiol.">
        <title>The Global Catalogue of Microorganisms (GCM) 10K type strain sequencing project: providing services to taxonomists for standard genome sequencing and annotation.</title>
        <authorList>
            <consortium name="The Broad Institute Genomics Platform"/>
            <consortium name="The Broad Institute Genome Sequencing Center for Infectious Disease"/>
            <person name="Wu L."/>
            <person name="Ma J."/>
        </authorList>
    </citation>
    <scope>NUCLEOTIDE SEQUENCE [LARGE SCALE GENOMIC DNA]</scope>
    <source>
        <strain evidence="5">NBRC 107710</strain>
    </source>
</reference>
<gene>
    <name evidence="2" type="ORF">GCM10007884_13950</name>
    <name evidence="3" type="ORF">GGR33_000013</name>
</gene>
<protein>
    <submittedName>
        <fullName evidence="3">Uncharacterized protein</fullName>
    </submittedName>
</protein>
<dbReference type="RefSeq" id="WP_183501284.1">
    <property type="nucleotide sequence ID" value="NZ_BSPG01000005.1"/>
</dbReference>
<evidence type="ECO:0000313" key="2">
    <source>
        <dbReference type="EMBL" id="GLS43410.1"/>
    </source>
</evidence>
<sequence>MCIKTVLPLAAVLILPLPAQALTMADPLTAWANASAMDRMALATRFGKSFVSLNEGFTSGFFLKCIDDISIYGGAKDAKIEDAMRECVASKQRLKATPDDDE</sequence>